<proteinExistence type="inferred from homology"/>
<keyword evidence="6" id="KW-0808">Transferase</keyword>
<reference evidence="6 7" key="1">
    <citation type="submission" date="2023-03" db="EMBL/GenBank/DDBJ databases">
        <title>Halomonas sp. nov., isolated from Korean tranditional fermented seafood 'Jeotgal'.</title>
        <authorList>
            <person name="Kim B."/>
            <person name="Shin N.-R."/>
        </authorList>
    </citation>
    <scope>NUCLEOTIDE SEQUENCE [LARGE SCALE GENOMIC DNA]</scope>
    <source>
        <strain evidence="6 7">SG2L-4</strain>
    </source>
</reference>
<evidence type="ECO:0000256" key="1">
    <source>
        <dbReference type="ARBA" id="ARBA00022884"/>
    </source>
</evidence>
<dbReference type="PANTHER" id="PTHR32319:SF0">
    <property type="entry name" value="BACTERIAL HEMOLYSIN-LIKE PROTEIN"/>
    <property type="match status" value="1"/>
</dbReference>
<dbReference type="Gene3D" id="3.10.290.10">
    <property type="entry name" value="RNA-binding S4 domain"/>
    <property type="match status" value="1"/>
</dbReference>
<evidence type="ECO:0000313" key="7">
    <source>
        <dbReference type="Proteomes" id="UP001301869"/>
    </source>
</evidence>
<comment type="similarity">
    <text evidence="2">Belongs to the TlyA family.</text>
</comment>
<keyword evidence="7" id="KW-1185">Reference proteome</keyword>
<dbReference type="InterPro" id="IPR002877">
    <property type="entry name" value="RNA_MeTrfase_FtsJ_dom"/>
</dbReference>
<dbReference type="PROSITE" id="PS50889">
    <property type="entry name" value="S4"/>
    <property type="match status" value="1"/>
</dbReference>
<keyword evidence="6" id="KW-0489">Methyltransferase</keyword>
<keyword evidence="1 3" id="KW-0694">RNA-binding</keyword>
<evidence type="ECO:0000256" key="2">
    <source>
        <dbReference type="ARBA" id="ARBA00029460"/>
    </source>
</evidence>
<gene>
    <name evidence="6" type="ORF">P1P91_10480</name>
</gene>
<dbReference type="Pfam" id="PF01728">
    <property type="entry name" value="FtsJ"/>
    <property type="match status" value="1"/>
</dbReference>
<dbReference type="NCBIfam" id="TIGR00478">
    <property type="entry name" value="tly"/>
    <property type="match status" value="1"/>
</dbReference>
<feature type="domain" description="RNA-binding S4" evidence="4">
    <location>
        <begin position="3"/>
        <end position="30"/>
    </location>
</feature>
<dbReference type="GO" id="GO:0032259">
    <property type="term" value="P:methylation"/>
    <property type="evidence" value="ECO:0007669"/>
    <property type="project" value="UniProtKB-KW"/>
</dbReference>
<evidence type="ECO:0000259" key="5">
    <source>
        <dbReference type="Pfam" id="PF01728"/>
    </source>
</evidence>
<dbReference type="PIRSF" id="PIRSF005578">
    <property type="entry name" value="TlyA"/>
    <property type="match status" value="1"/>
</dbReference>
<feature type="domain" description="Ribosomal RNA methyltransferase FtsJ" evidence="5">
    <location>
        <begin position="61"/>
        <end position="248"/>
    </location>
</feature>
<organism evidence="6 7">
    <name type="scientific">Halomonas piscis</name>
    <dbReference type="NCBI Taxonomy" id="3031727"/>
    <lineage>
        <taxon>Bacteria</taxon>
        <taxon>Pseudomonadati</taxon>
        <taxon>Pseudomonadota</taxon>
        <taxon>Gammaproteobacteria</taxon>
        <taxon>Oceanospirillales</taxon>
        <taxon>Halomonadaceae</taxon>
        <taxon>Halomonas</taxon>
    </lineage>
</organism>
<accession>A0ABY9YWY3</accession>
<dbReference type="SUPFAM" id="SSF53335">
    <property type="entry name" value="S-adenosyl-L-methionine-dependent methyltransferases"/>
    <property type="match status" value="1"/>
</dbReference>
<protein>
    <submittedName>
        <fullName evidence="6">TlyA family RNA methyltransferase</fullName>
    </submittedName>
</protein>
<dbReference type="Gene3D" id="3.40.50.150">
    <property type="entry name" value="Vaccinia Virus protein VP39"/>
    <property type="match status" value="1"/>
</dbReference>
<evidence type="ECO:0000313" key="6">
    <source>
        <dbReference type="EMBL" id="WNK19286.1"/>
    </source>
</evidence>
<dbReference type="GO" id="GO:0008168">
    <property type="term" value="F:methyltransferase activity"/>
    <property type="evidence" value="ECO:0007669"/>
    <property type="project" value="UniProtKB-KW"/>
</dbReference>
<sequence length="252" mass="27323">MPRLDQLLVKQQLAASRTRAQRLIKSGHVHRLDTGARLLKPSEPLAETTPLAVDDAPEERYVSRAGLKLEAVLSALDKRFDGQTVLDVGQSTGGFSDCALRFGARHVIGIEVGHGQLAPSLRDDPRVSCLEGINARALTRSPAFATLCRRHPPSAAVMDVSFISQTLILPEIAAALPAGGELLSLVKPQFELDPSALGKRGVVRDARRYAEVRTRLEHACRQSGLSIAHWQPSPITGGDGNREFLLHARCRA</sequence>
<evidence type="ECO:0000259" key="4">
    <source>
        <dbReference type="Pfam" id="PF01479"/>
    </source>
</evidence>
<dbReference type="Proteomes" id="UP001301869">
    <property type="component" value="Chromosome"/>
</dbReference>
<dbReference type="PANTHER" id="PTHR32319">
    <property type="entry name" value="BACTERIAL HEMOLYSIN-LIKE PROTEIN"/>
    <property type="match status" value="1"/>
</dbReference>
<dbReference type="SUPFAM" id="SSF55174">
    <property type="entry name" value="Alpha-L RNA-binding motif"/>
    <property type="match status" value="1"/>
</dbReference>
<dbReference type="InterPro" id="IPR047048">
    <property type="entry name" value="TlyA"/>
</dbReference>
<name>A0ABY9YWY3_9GAMM</name>
<dbReference type="CDD" id="cd00165">
    <property type="entry name" value="S4"/>
    <property type="match status" value="1"/>
</dbReference>
<dbReference type="RefSeq" id="WP_311882468.1">
    <property type="nucleotide sequence ID" value="NZ_CP119391.1"/>
</dbReference>
<dbReference type="Pfam" id="PF01479">
    <property type="entry name" value="S4"/>
    <property type="match status" value="1"/>
</dbReference>
<dbReference type="EMBL" id="CP119391">
    <property type="protein sequence ID" value="WNK19286.1"/>
    <property type="molecule type" value="Genomic_DNA"/>
</dbReference>
<dbReference type="InterPro" id="IPR029063">
    <property type="entry name" value="SAM-dependent_MTases_sf"/>
</dbReference>
<evidence type="ECO:0000256" key="3">
    <source>
        <dbReference type="PROSITE-ProRule" id="PRU00182"/>
    </source>
</evidence>
<dbReference type="InterPro" id="IPR004538">
    <property type="entry name" value="Hemolysin_A/TlyA"/>
</dbReference>
<dbReference type="InterPro" id="IPR002942">
    <property type="entry name" value="S4_RNA-bd"/>
</dbReference>
<dbReference type="InterPro" id="IPR036986">
    <property type="entry name" value="S4_RNA-bd_sf"/>
</dbReference>